<dbReference type="PRINTS" id="PR00468">
    <property type="entry name" value="PLTLPOXGNASE"/>
</dbReference>
<dbReference type="GO" id="GO:0016702">
    <property type="term" value="F:oxidoreductase activity, acting on single donors with incorporation of molecular oxygen, incorporation of two atoms of oxygen"/>
    <property type="evidence" value="ECO:0007669"/>
    <property type="project" value="InterPro"/>
</dbReference>
<dbReference type="InterPro" id="IPR001246">
    <property type="entry name" value="LipOase_plant"/>
</dbReference>
<feature type="non-terminal residue" evidence="6">
    <location>
        <position position="174"/>
    </location>
</feature>
<keyword evidence="7" id="KW-1185">Reference proteome</keyword>
<dbReference type="EMBL" id="JABWDY010035779">
    <property type="protein sequence ID" value="KAF5181738.1"/>
    <property type="molecule type" value="Genomic_DNA"/>
</dbReference>
<dbReference type="InterPro" id="IPR013819">
    <property type="entry name" value="LipOase_C"/>
</dbReference>
<dbReference type="OrthoDB" id="1647310at2759"/>
<feature type="region of interest" description="Disordered" evidence="4">
    <location>
        <begin position="136"/>
        <end position="174"/>
    </location>
</feature>
<evidence type="ECO:0000313" key="7">
    <source>
        <dbReference type="Proteomes" id="UP000554482"/>
    </source>
</evidence>
<organism evidence="6 7">
    <name type="scientific">Thalictrum thalictroides</name>
    <name type="common">Rue-anemone</name>
    <name type="synonym">Anemone thalictroides</name>
    <dbReference type="NCBI Taxonomy" id="46969"/>
    <lineage>
        <taxon>Eukaryota</taxon>
        <taxon>Viridiplantae</taxon>
        <taxon>Streptophyta</taxon>
        <taxon>Embryophyta</taxon>
        <taxon>Tracheophyta</taxon>
        <taxon>Spermatophyta</taxon>
        <taxon>Magnoliopsida</taxon>
        <taxon>Ranunculales</taxon>
        <taxon>Ranunculaceae</taxon>
        <taxon>Thalictroideae</taxon>
        <taxon>Thalictrum</taxon>
    </lineage>
</organism>
<dbReference type="AlphaFoldDB" id="A0A7J6VAM4"/>
<dbReference type="Proteomes" id="UP000554482">
    <property type="component" value="Unassembled WGS sequence"/>
</dbReference>
<dbReference type="PANTHER" id="PTHR11771">
    <property type="entry name" value="LIPOXYGENASE"/>
    <property type="match status" value="1"/>
</dbReference>
<keyword evidence="1" id="KW-0479">Metal-binding</keyword>
<comment type="caution">
    <text evidence="6">The sequence shown here is derived from an EMBL/GenBank/DDBJ whole genome shotgun (WGS) entry which is preliminary data.</text>
</comment>
<feature type="domain" description="Lipoxygenase" evidence="5">
    <location>
        <begin position="88"/>
        <end position="174"/>
    </location>
</feature>
<dbReference type="GO" id="GO:0046872">
    <property type="term" value="F:metal ion binding"/>
    <property type="evidence" value="ECO:0007669"/>
    <property type="project" value="UniProtKB-KW"/>
</dbReference>
<dbReference type="PROSITE" id="PS51393">
    <property type="entry name" value="LIPOXYGENASE_3"/>
    <property type="match status" value="1"/>
</dbReference>
<dbReference type="GO" id="GO:0034440">
    <property type="term" value="P:lipid oxidation"/>
    <property type="evidence" value="ECO:0007669"/>
    <property type="project" value="InterPro"/>
</dbReference>
<proteinExistence type="predicted"/>
<accession>A0A7J6VAM4</accession>
<reference evidence="6 7" key="1">
    <citation type="submission" date="2020-06" db="EMBL/GenBank/DDBJ databases">
        <title>Transcriptomic and genomic resources for Thalictrum thalictroides and T. hernandezii: Facilitating candidate gene discovery in an emerging model plant lineage.</title>
        <authorList>
            <person name="Arias T."/>
            <person name="Riano-Pachon D.M."/>
            <person name="Di Stilio V.S."/>
        </authorList>
    </citation>
    <scope>NUCLEOTIDE SEQUENCE [LARGE SCALE GENOMIC DNA]</scope>
    <source>
        <strain evidence="7">cv. WT478/WT964</strain>
        <tissue evidence="6">Leaves</tissue>
    </source>
</reference>
<evidence type="ECO:0000313" key="6">
    <source>
        <dbReference type="EMBL" id="KAF5181738.1"/>
    </source>
</evidence>
<evidence type="ECO:0000256" key="4">
    <source>
        <dbReference type="SAM" id="MobiDB-lite"/>
    </source>
</evidence>
<sequence>MNQLSTSNLTSRPSLLLVLETSIVFINGKNWMMDQMKVKKFRGMHILKKTVRIWMKSTTVVRQLPSLATPGFNPKETMKMRVFFINKSYLPSQTPSGIKKLRKRELESLRGEGTDEDEQRKSSDRIYAYDKYNDLGILEKDNPNPDKDKLRPVLGGSRYPYPRRCRTGRPCLKE</sequence>
<keyword evidence="3" id="KW-0560">Oxidoreductase</keyword>
<dbReference type="Gene3D" id="2.60.60.20">
    <property type="entry name" value="PLAT/LH2 domain"/>
    <property type="match status" value="1"/>
</dbReference>
<evidence type="ECO:0000256" key="1">
    <source>
        <dbReference type="ARBA" id="ARBA00022723"/>
    </source>
</evidence>
<evidence type="ECO:0000256" key="3">
    <source>
        <dbReference type="ARBA" id="ARBA00023002"/>
    </source>
</evidence>
<name>A0A7J6VAM4_THATH</name>
<dbReference type="InterPro" id="IPR000907">
    <property type="entry name" value="LipOase"/>
</dbReference>
<dbReference type="InterPro" id="IPR036226">
    <property type="entry name" value="LipOase_C_sf"/>
</dbReference>
<dbReference type="Pfam" id="PF00305">
    <property type="entry name" value="Lipoxygenase"/>
    <property type="match status" value="1"/>
</dbReference>
<gene>
    <name evidence="6" type="ORF">FRX31_028675</name>
</gene>
<evidence type="ECO:0000259" key="5">
    <source>
        <dbReference type="PROSITE" id="PS51393"/>
    </source>
</evidence>
<protein>
    <submittedName>
        <fullName evidence="6">Linoleate 9s-lipoxygenase</fullName>
    </submittedName>
</protein>
<keyword evidence="2" id="KW-0223">Dioxygenase</keyword>
<feature type="compositionally biased region" description="Basic and acidic residues" evidence="4">
    <location>
        <begin position="136"/>
        <end position="151"/>
    </location>
</feature>
<dbReference type="SUPFAM" id="SSF48484">
    <property type="entry name" value="Lipoxigenase"/>
    <property type="match status" value="1"/>
</dbReference>
<evidence type="ECO:0000256" key="2">
    <source>
        <dbReference type="ARBA" id="ARBA00022964"/>
    </source>
</evidence>
<dbReference type="Gene3D" id="4.10.375.10">
    <property type="entry name" value="Lipoxygenase-1, Domain 2"/>
    <property type="match status" value="1"/>
</dbReference>